<evidence type="ECO:0000256" key="6">
    <source>
        <dbReference type="RuleBase" id="RU363041"/>
    </source>
</evidence>
<dbReference type="InterPro" id="IPR002781">
    <property type="entry name" value="TM_pro_TauE-like"/>
</dbReference>
<dbReference type="eggNOG" id="COG0730">
    <property type="taxonomic scope" value="Bacteria"/>
</dbReference>
<dbReference type="Proteomes" id="UP000076131">
    <property type="component" value="Unassembled WGS sequence"/>
</dbReference>
<evidence type="ECO:0000313" key="8">
    <source>
        <dbReference type="Proteomes" id="UP000076131"/>
    </source>
</evidence>
<evidence type="ECO:0000256" key="4">
    <source>
        <dbReference type="ARBA" id="ARBA00022989"/>
    </source>
</evidence>
<protein>
    <recommendedName>
        <fullName evidence="6">Probable membrane transporter protein</fullName>
    </recommendedName>
</protein>
<evidence type="ECO:0000256" key="3">
    <source>
        <dbReference type="ARBA" id="ARBA00022692"/>
    </source>
</evidence>
<comment type="subcellular location">
    <subcellularLocation>
        <location evidence="6">Cell membrane</location>
        <topology evidence="6">Multi-pass membrane protein</topology>
    </subcellularLocation>
    <subcellularLocation>
        <location evidence="1">Membrane</location>
        <topology evidence="1">Multi-pass membrane protein</topology>
    </subcellularLocation>
</comment>
<feature type="transmembrane region" description="Helical" evidence="6">
    <location>
        <begin position="228"/>
        <end position="246"/>
    </location>
</feature>
<name>A0A154QH97_9GAMM</name>
<keyword evidence="4 6" id="KW-1133">Transmembrane helix</keyword>
<feature type="transmembrane region" description="Helical" evidence="6">
    <location>
        <begin position="102"/>
        <end position="119"/>
    </location>
</feature>
<evidence type="ECO:0000256" key="2">
    <source>
        <dbReference type="ARBA" id="ARBA00009142"/>
    </source>
</evidence>
<feature type="transmembrane region" description="Helical" evidence="6">
    <location>
        <begin position="202"/>
        <end position="221"/>
    </location>
</feature>
<dbReference type="STRING" id="416169.RHOFW104T7_13325"/>
<gene>
    <name evidence="7" type="ORF">RHOFW104T7_13325</name>
</gene>
<dbReference type="InterPro" id="IPR051598">
    <property type="entry name" value="TSUP/Inactive_protease-like"/>
</dbReference>
<keyword evidence="3 6" id="KW-0812">Transmembrane</keyword>
<evidence type="ECO:0000256" key="5">
    <source>
        <dbReference type="ARBA" id="ARBA00023136"/>
    </source>
</evidence>
<proteinExistence type="inferred from homology"/>
<evidence type="ECO:0000313" key="7">
    <source>
        <dbReference type="EMBL" id="KZC23575.1"/>
    </source>
</evidence>
<feature type="transmembrane region" description="Helical" evidence="6">
    <location>
        <begin position="139"/>
        <end position="164"/>
    </location>
</feature>
<organism evidence="7 8">
    <name type="scientific">Rhodanobacter thiooxydans</name>
    <dbReference type="NCBI Taxonomy" id="416169"/>
    <lineage>
        <taxon>Bacteria</taxon>
        <taxon>Pseudomonadati</taxon>
        <taxon>Pseudomonadota</taxon>
        <taxon>Gammaproteobacteria</taxon>
        <taxon>Lysobacterales</taxon>
        <taxon>Rhodanobacteraceae</taxon>
        <taxon>Rhodanobacter</taxon>
    </lineage>
</organism>
<reference evidence="7 8" key="1">
    <citation type="journal article" date="2016" name="MBio">
        <title>Lateral Gene Transfer in a Heavy Metal-Contaminated-Groundwater Microbial Community.</title>
        <authorList>
            <person name="Hemme C.L."/>
            <person name="Green S.J."/>
            <person name="Rishishwar L."/>
            <person name="Prakash O."/>
            <person name="Pettenato A."/>
            <person name="Chakraborty R."/>
            <person name="Deutschbauer A.M."/>
            <person name="Van Nostrand J.D."/>
            <person name="Wu L."/>
            <person name="He Z."/>
            <person name="Jordan I.K."/>
            <person name="Hazen T.C."/>
            <person name="Arkin A.P."/>
            <person name="Kostka J.E."/>
            <person name="Zhou J."/>
        </authorList>
    </citation>
    <scope>NUCLEOTIDE SEQUENCE [LARGE SCALE GENOMIC DNA]</scope>
    <source>
        <strain evidence="7 8">FW104-T7</strain>
    </source>
</reference>
<dbReference type="EMBL" id="LVJS01000043">
    <property type="protein sequence ID" value="KZC23575.1"/>
    <property type="molecule type" value="Genomic_DNA"/>
</dbReference>
<comment type="similarity">
    <text evidence="2 6">Belongs to the 4-toluene sulfonate uptake permease (TSUP) (TC 2.A.102) family.</text>
</comment>
<dbReference type="AlphaFoldDB" id="A0A154QH97"/>
<dbReference type="PANTHER" id="PTHR43701:SF12">
    <property type="entry name" value="MEMBRANE TRANSPORTER PROTEIN YTNM-RELATED"/>
    <property type="match status" value="1"/>
</dbReference>
<dbReference type="RefSeq" id="WP_008435562.1">
    <property type="nucleotide sequence ID" value="NZ_LVJS01000043.1"/>
</dbReference>
<dbReference type="PANTHER" id="PTHR43701">
    <property type="entry name" value="MEMBRANE TRANSPORTER PROTEIN MJ0441-RELATED"/>
    <property type="match status" value="1"/>
</dbReference>
<comment type="caution">
    <text evidence="7">The sequence shown here is derived from an EMBL/GenBank/DDBJ whole genome shotgun (WGS) entry which is preliminary data.</text>
</comment>
<dbReference type="Pfam" id="PF01925">
    <property type="entry name" value="TauE"/>
    <property type="match status" value="1"/>
</dbReference>
<feature type="transmembrane region" description="Helical" evidence="6">
    <location>
        <begin position="75"/>
        <end position="95"/>
    </location>
</feature>
<evidence type="ECO:0000256" key="1">
    <source>
        <dbReference type="ARBA" id="ARBA00004141"/>
    </source>
</evidence>
<keyword evidence="6" id="KW-1003">Cell membrane</keyword>
<dbReference type="GO" id="GO:0005886">
    <property type="term" value="C:plasma membrane"/>
    <property type="evidence" value="ECO:0007669"/>
    <property type="project" value="UniProtKB-SubCell"/>
</dbReference>
<accession>A0A154QH97</accession>
<feature type="transmembrane region" description="Helical" evidence="6">
    <location>
        <begin position="176"/>
        <end position="196"/>
    </location>
</feature>
<keyword evidence="5 6" id="KW-0472">Membrane</keyword>
<sequence>MPPLSEFLTFAAVGALAQLVDGALGMAYGVVSAAMLLGLGLPPAVASASVHYAETFTCGASGLSHLAAGNVRRQLFWTLAIPGAIGAVIGAYVVIHVPADGMRLALTIYMLGMGVFLLWRATRPDRGHDDVVPRATRPLGLVAGFADAVAGGGWSALTVTTLVARGATPRTVIGTVHLAKCVVSAAASVSFLLHLGAAHGTAVLGLIVGGMAAAPLGALLVRRMPARAATLLAATAVLALGLSNVVKALH</sequence>
<keyword evidence="8" id="KW-1185">Reference proteome</keyword>